<keyword evidence="4" id="KW-0808">Transferase</keyword>
<dbReference type="SUPFAM" id="SSF52172">
    <property type="entry name" value="CheY-like"/>
    <property type="match status" value="1"/>
</dbReference>
<dbReference type="Pfam" id="PF08448">
    <property type="entry name" value="PAS_4"/>
    <property type="match status" value="1"/>
</dbReference>
<dbReference type="InterPro" id="IPR001789">
    <property type="entry name" value="Sig_transdc_resp-reg_receiver"/>
</dbReference>
<proteinExistence type="predicted"/>
<dbReference type="Gene3D" id="3.40.50.2300">
    <property type="match status" value="1"/>
</dbReference>
<evidence type="ECO:0000313" key="14">
    <source>
        <dbReference type="EMBL" id="ASJ73760.1"/>
    </source>
</evidence>
<dbReference type="KEGG" id="gai:IMCC3135_18405"/>
<dbReference type="GO" id="GO:0005524">
    <property type="term" value="F:ATP binding"/>
    <property type="evidence" value="ECO:0007669"/>
    <property type="project" value="UniProtKB-KW"/>
</dbReference>
<gene>
    <name evidence="14" type="ORF">IMCC3135_18405</name>
</gene>
<accession>A0A2Z2NY40</accession>
<feature type="transmembrane region" description="Helical" evidence="10">
    <location>
        <begin position="33"/>
        <end position="51"/>
    </location>
</feature>
<dbReference type="NCBIfam" id="TIGR00229">
    <property type="entry name" value="sensory_box"/>
    <property type="match status" value="1"/>
</dbReference>
<dbReference type="InterPro" id="IPR048533">
    <property type="entry name" value="VUPS"/>
</dbReference>
<feature type="domain" description="PAS" evidence="13">
    <location>
        <begin position="263"/>
        <end position="332"/>
    </location>
</feature>
<feature type="transmembrane region" description="Helical" evidence="10">
    <location>
        <begin position="6"/>
        <end position="21"/>
    </location>
</feature>
<dbReference type="SMART" id="SM00387">
    <property type="entry name" value="HATPase_c"/>
    <property type="match status" value="1"/>
</dbReference>
<evidence type="ECO:0000256" key="8">
    <source>
        <dbReference type="ARBA" id="ARBA00023012"/>
    </source>
</evidence>
<dbReference type="Proteomes" id="UP000250079">
    <property type="component" value="Chromosome"/>
</dbReference>
<keyword evidence="7" id="KW-0067">ATP-binding</keyword>
<evidence type="ECO:0000256" key="6">
    <source>
        <dbReference type="ARBA" id="ARBA00022777"/>
    </source>
</evidence>
<dbReference type="Pfam" id="PF20973">
    <property type="entry name" value="VUPS"/>
    <property type="match status" value="1"/>
</dbReference>
<dbReference type="InterPro" id="IPR005467">
    <property type="entry name" value="His_kinase_dom"/>
</dbReference>
<keyword evidence="3 9" id="KW-0597">Phosphoprotein</keyword>
<dbReference type="InterPro" id="IPR035965">
    <property type="entry name" value="PAS-like_dom_sf"/>
</dbReference>
<dbReference type="Pfam" id="PF00072">
    <property type="entry name" value="Response_reg"/>
    <property type="match status" value="1"/>
</dbReference>
<dbReference type="InterPro" id="IPR003661">
    <property type="entry name" value="HisK_dim/P_dom"/>
</dbReference>
<dbReference type="Pfam" id="PF02518">
    <property type="entry name" value="HATPase_c"/>
    <property type="match status" value="1"/>
</dbReference>
<keyword evidence="8" id="KW-0902">Two-component regulatory system</keyword>
<dbReference type="EMBL" id="CP018632">
    <property type="protein sequence ID" value="ASJ73760.1"/>
    <property type="molecule type" value="Genomic_DNA"/>
</dbReference>
<dbReference type="InterPro" id="IPR000014">
    <property type="entry name" value="PAS"/>
</dbReference>
<dbReference type="SMART" id="SM00091">
    <property type="entry name" value="PAS"/>
    <property type="match status" value="1"/>
</dbReference>
<dbReference type="PROSITE" id="PS50110">
    <property type="entry name" value="RESPONSE_REGULATORY"/>
    <property type="match status" value="1"/>
</dbReference>
<evidence type="ECO:0000259" key="11">
    <source>
        <dbReference type="PROSITE" id="PS50109"/>
    </source>
</evidence>
<feature type="transmembrane region" description="Helical" evidence="10">
    <location>
        <begin position="57"/>
        <end position="78"/>
    </location>
</feature>
<evidence type="ECO:0000256" key="2">
    <source>
        <dbReference type="ARBA" id="ARBA00012438"/>
    </source>
</evidence>
<dbReference type="SUPFAM" id="SSF55785">
    <property type="entry name" value="PYP-like sensor domain (PAS domain)"/>
    <property type="match status" value="1"/>
</dbReference>
<sequence>MLFAFLIQLILLSCMPFYFATQNKRIRSTSFFCYLSVLLVLANYFGAIYSFPITQNIAISGGTLLYCAFMMTTVLFVIIEKEVGIIRGIIRTVISVNMFVFVLSMTVSAVLRNPGILNPFDTSASVFNASLIVTSVGGVLTIAELVSLIFLFEKIKSRIRNITLVSILYIAAFILILCLDGLIFPLILIPFSSHWVSDVAGGVAGNFIMAAGYGTLMLLFLAIYRKQLVEYIGQPMMLRELITAPRGKLIAEIERRNKSLVLSDQKFRNLAESIDDVFFSMDEDLRCTYWNKAAERYGHQSEEVIGKLIFEVFPEPEAAPLIGFYQQIMKSGKPGQSEFVIPAIGQYRNFEVSAYPFGTGLSVLVKDVTERKAMESQLLQSQRMESIGRLAGSVAHDFNNLLVPITANAELGMMHLAIDDKVHVYLKRIGEAADRAAGLTRQILAFSRKQVLEVQVLDLNTVVREYEPMIRRLIGEDIKIETILDTRLAPVSADRGQIEQVLLNLVVNARDAMSSGGTLTLRTANVVLNRPYTEQNGERQPAGSYSMLVVSDTGHGMDSDIRENLFEPFFTTKANGKGTGLGLATVFGIVKQHEGSIWVYSEPGVGSSFKLYLHQLDRSMAMSAKPLPSDNLEPGTETILLVEDGTMVRNILREGLEAYGYKVLEAQDVADGVRLAAENGKIDLLLTDVIMPEMNGRELYEKVVVLQPSISVLFISGYTDDVIVDQGILEEGVNFLHKPFSIAKLVQKVKSCISLEAA</sequence>
<dbReference type="GO" id="GO:0000155">
    <property type="term" value="F:phosphorelay sensor kinase activity"/>
    <property type="evidence" value="ECO:0007669"/>
    <property type="project" value="InterPro"/>
</dbReference>
<keyword evidence="15" id="KW-1185">Reference proteome</keyword>
<feature type="modified residue" description="4-aspartylphosphate" evidence="9">
    <location>
        <position position="688"/>
    </location>
</feature>
<protein>
    <recommendedName>
        <fullName evidence="2">histidine kinase</fullName>
        <ecNumber evidence="2">2.7.13.3</ecNumber>
    </recommendedName>
</protein>
<dbReference type="AlphaFoldDB" id="A0A2Z2NY40"/>
<evidence type="ECO:0000256" key="7">
    <source>
        <dbReference type="ARBA" id="ARBA00022840"/>
    </source>
</evidence>
<evidence type="ECO:0000256" key="3">
    <source>
        <dbReference type="ARBA" id="ARBA00022553"/>
    </source>
</evidence>
<dbReference type="EC" id="2.7.13.3" evidence="2"/>
<dbReference type="CDD" id="cd00082">
    <property type="entry name" value="HisKA"/>
    <property type="match status" value="1"/>
</dbReference>
<evidence type="ECO:0000256" key="4">
    <source>
        <dbReference type="ARBA" id="ARBA00022679"/>
    </source>
</evidence>
<feature type="transmembrane region" description="Helical" evidence="10">
    <location>
        <begin position="90"/>
        <end position="111"/>
    </location>
</feature>
<reference evidence="14 15" key="1">
    <citation type="submission" date="2016-12" db="EMBL/GenBank/DDBJ databases">
        <authorList>
            <person name="Song W.-J."/>
            <person name="Kurnit D.M."/>
        </authorList>
    </citation>
    <scope>NUCLEOTIDE SEQUENCE [LARGE SCALE GENOMIC DNA]</scope>
    <source>
        <strain evidence="14 15">IMCC3135</strain>
    </source>
</reference>
<dbReference type="InterPro" id="IPR003594">
    <property type="entry name" value="HATPase_dom"/>
</dbReference>
<dbReference type="PROSITE" id="PS50109">
    <property type="entry name" value="HIS_KIN"/>
    <property type="match status" value="1"/>
</dbReference>
<dbReference type="PANTHER" id="PTHR43065:SF46">
    <property type="entry name" value="C4-DICARBOXYLATE TRANSPORT SENSOR PROTEIN DCTB"/>
    <property type="match status" value="1"/>
</dbReference>
<evidence type="ECO:0000259" key="12">
    <source>
        <dbReference type="PROSITE" id="PS50110"/>
    </source>
</evidence>
<dbReference type="InterPro" id="IPR036890">
    <property type="entry name" value="HATPase_C_sf"/>
</dbReference>
<dbReference type="SMART" id="SM00388">
    <property type="entry name" value="HisKA"/>
    <property type="match status" value="1"/>
</dbReference>
<evidence type="ECO:0000313" key="15">
    <source>
        <dbReference type="Proteomes" id="UP000250079"/>
    </source>
</evidence>
<dbReference type="PROSITE" id="PS50112">
    <property type="entry name" value="PAS"/>
    <property type="match status" value="1"/>
</dbReference>
<feature type="transmembrane region" description="Helical" evidence="10">
    <location>
        <begin position="164"/>
        <end position="191"/>
    </location>
</feature>
<evidence type="ECO:0000256" key="1">
    <source>
        <dbReference type="ARBA" id="ARBA00000085"/>
    </source>
</evidence>
<dbReference type="InterPro" id="IPR036097">
    <property type="entry name" value="HisK_dim/P_sf"/>
</dbReference>
<evidence type="ECO:0000256" key="10">
    <source>
        <dbReference type="SAM" id="Phobius"/>
    </source>
</evidence>
<organism evidence="14 15">
    <name type="scientific">Granulosicoccus antarcticus IMCC3135</name>
    <dbReference type="NCBI Taxonomy" id="1192854"/>
    <lineage>
        <taxon>Bacteria</taxon>
        <taxon>Pseudomonadati</taxon>
        <taxon>Pseudomonadota</taxon>
        <taxon>Gammaproteobacteria</taxon>
        <taxon>Chromatiales</taxon>
        <taxon>Granulosicoccaceae</taxon>
        <taxon>Granulosicoccus</taxon>
    </lineage>
</organism>
<keyword evidence="5" id="KW-0547">Nucleotide-binding</keyword>
<comment type="catalytic activity">
    <reaction evidence="1">
        <text>ATP + protein L-histidine = ADP + protein N-phospho-L-histidine.</text>
        <dbReference type="EC" id="2.7.13.3"/>
    </reaction>
</comment>
<dbReference type="SUPFAM" id="SSF55874">
    <property type="entry name" value="ATPase domain of HSP90 chaperone/DNA topoisomerase II/histidine kinase"/>
    <property type="match status" value="1"/>
</dbReference>
<feature type="transmembrane region" description="Helical" evidence="10">
    <location>
        <begin position="203"/>
        <end position="224"/>
    </location>
</feature>
<dbReference type="Gene3D" id="3.30.450.20">
    <property type="entry name" value="PAS domain"/>
    <property type="match status" value="1"/>
</dbReference>
<feature type="domain" description="Response regulatory" evidence="12">
    <location>
        <begin position="638"/>
        <end position="753"/>
    </location>
</feature>
<evidence type="ECO:0000256" key="5">
    <source>
        <dbReference type="ARBA" id="ARBA00022741"/>
    </source>
</evidence>
<dbReference type="Gene3D" id="1.10.287.130">
    <property type="match status" value="1"/>
</dbReference>
<dbReference type="InterPro" id="IPR013656">
    <property type="entry name" value="PAS_4"/>
</dbReference>
<keyword evidence="10" id="KW-0472">Membrane</keyword>
<dbReference type="InterPro" id="IPR004358">
    <property type="entry name" value="Sig_transdc_His_kin-like_C"/>
</dbReference>
<dbReference type="RefSeq" id="WP_088918896.1">
    <property type="nucleotide sequence ID" value="NZ_CP018632.1"/>
</dbReference>
<name>A0A2Z2NY40_9GAMM</name>
<dbReference type="SMART" id="SM00448">
    <property type="entry name" value="REC"/>
    <property type="match status" value="1"/>
</dbReference>
<keyword evidence="10" id="KW-1133">Transmembrane helix</keyword>
<feature type="transmembrane region" description="Helical" evidence="10">
    <location>
        <begin position="131"/>
        <end position="152"/>
    </location>
</feature>
<evidence type="ECO:0000256" key="9">
    <source>
        <dbReference type="PROSITE-ProRule" id="PRU00169"/>
    </source>
</evidence>
<keyword evidence="10" id="KW-0812">Transmembrane</keyword>
<dbReference type="Gene3D" id="3.30.565.10">
    <property type="entry name" value="Histidine kinase-like ATPase, C-terminal domain"/>
    <property type="match status" value="1"/>
</dbReference>
<evidence type="ECO:0000259" key="13">
    <source>
        <dbReference type="PROSITE" id="PS50112"/>
    </source>
</evidence>
<dbReference type="InterPro" id="IPR011006">
    <property type="entry name" value="CheY-like_superfamily"/>
</dbReference>
<dbReference type="SUPFAM" id="SSF47384">
    <property type="entry name" value="Homodimeric domain of signal transducing histidine kinase"/>
    <property type="match status" value="1"/>
</dbReference>
<feature type="domain" description="Histidine kinase" evidence="11">
    <location>
        <begin position="393"/>
        <end position="617"/>
    </location>
</feature>
<keyword evidence="6" id="KW-0418">Kinase</keyword>
<dbReference type="PRINTS" id="PR00344">
    <property type="entry name" value="BCTRLSENSOR"/>
</dbReference>
<dbReference type="PANTHER" id="PTHR43065">
    <property type="entry name" value="SENSOR HISTIDINE KINASE"/>
    <property type="match status" value="1"/>
</dbReference>
<dbReference type="OrthoDB" id="1931120at2"/>
<dbReference type="CDD" id="cd00130">
    <property type="entry name" value="PAS"/>
    <property type="match status" value="1"/>
</dbReference>